<feature type="domain" description="CEP76/DRC7 peptidase-like" evidence="15">
    <location>
        <begin position="311"/>
        <end position="379"/>
    </location>
</feature>
<evidence type="ECO:0000256" key="14">
    <source>
        <dbReference type="SAM" id="Coils"/>
    </source>
</evidence>
<gene>
    <name evidence="18" type="ORF">PV327_000361</name>
</gene>
<dbReference type="EMBL" id="JAQQBR010000001">
    <property type="protein sequence ID" value="KAK0182200.1"/>
    <property type="molecule type" value="Genomic_DNA"/>
</dbReference>
<reference evidence="18" key="1">
    <citation type="journal article" date="2023" name="bioRxiv">
        <title>Scaffold-level genome assemblies of two parasitoid biocontrol wasps reveal the parthenogenesis mechanism and an associated novel virus.</title>
        <authorList>
            <person name="Inwood S."/>
            <person name="Skelly J."/>
            <person name="Guhlin J."/>
            <person name="Harrop T."/>
            <person name="Goldson S."/>
            <person name="Dearden P."/>
        </authorList>
    </citation>
    <scope>NUCLEOTIDE SEQUENCE</scope>
    <source>
        <strain evidence="18">Lincoln</strain>
        <tissue evidence="18">Whole body</tissue>
    </source>
</reference>
<keyword evidence="5" id="KW-0221">Differentiation</keyword>
<dbReference type="Pfam" id="PF24667">
    <property type="entry name" value="MORN_DRC7"/>
    <property type="match status" value="1"/>
</dbReference>
<protein>
    <recommendedName>
        <fullName evidence="3">Dynein regulatory complex subunit 7</fullName>
    </recommendedName>
    <alternativeName>
        <fullName evidence="12">Coiled-coil domain-containing protein 135</fullName>
    </alternativeName>
    <alternativeName>
        <fullName evidence="13">Coiled-coil domain-containing protein lobo homolog</fullName>
    </alternativeName>
</protein>
<evidence type="ECO:0000259" key="16">
    <source>
        <dbReference type="Pfam" id="PF24667"/>
    </source>
</evidence>
<sequence length="864" mass="102017">MDEQTAFMTEGNFLHNRFESNEYEEEQVYEKDVEEIGDIADLGVTQERLRQIQKGLGLIKLSWPTVQVDDPYLAQLPESYRNTGEKERLLLWYAENFRRQYHTIYSDRKPLIMACDNECGVQKFVSTSIRPSTLPYPELQTWYGCAQFVSDHLVYVPLKSPLTIPDTLCSPTWILNNQRGNCFEFSTLLLSFLRGQNYNAFIVSGYASREQTLHDTSKIDCPYFPKSETIVPVVDTKPEQKYCLKPPSNFTSKLLLNLEEEKNKKAQDEENRKEEDRKKNVIAQERLDCDDYWGYRVHSWIVVLPEAVGTYHQEITSPFFIEPTSGQHYFLDNDEVNRLYHGIESIWNEENYWVNMQICTGGCSNINWKLNDNELWEHLLPGEPWTMRDVEETNEDKYVNIQQDKHLDMPSSYVAQIQIHSLDYERRFPNGRKTMLFKKTRVELYAPYIQMDGLIEKITVYDDYKYESPRNIFEKYSNRGDNLTQSTKHLDSGLVVDLYNRGRTDALKRHCYSSVGNDRVEDERTIEFYDVVRIDGLSKIELHPSYFIEYFVGRKDLLNYRNVQFTTENGEALDNDNQRKVWKITEEFGRNKKLPATKDIAIREFCIGENEIRLKYHYKDDEITRVSRVFIKPPDTERGDRLVFNPQMTYGYNPDSLALPEKSVDLFYLLENQLKEEEQSLVQVRDTERMITTLLKTRSTEYGLPRLTVSMFDRNRNDEAKTGMLAQEELLRAQSKREVEKEVDYLEPYLARLGNPKKLTKAQAVQVRDECLNDFKQLMINRANNIWHGFKSKRRKLDELQRHLAKSDNLSKEEEERIVDEINTVNFEMHTLDIKLKRHCDLSEMRYQTRAETLRNDKRLSFLL</sequence>
<evidence type="ECO:0000256" key="11">
    <source>
        <dbReference type="ARBA" id="ARBA00023273"/>
    </source>
</evidence>
<comment type="subcellular location">
    <subcellularLocation>
        <location evidence="1">Cytoplasm</location>
        <location evidence="1">Cytoskeleton</location>
        <location evidence="1">Flagellum axoneme</location>
    </subcellularLocation>
</comment>
<dbReference type="Pfam" id="PF24671">
    <property type="entry name" value="DRC7_C"/>
    <property type="match status" value="1"/>
</dbReference>
<evidence type="ECO:0000256" key="5">
    <source>
        <dbReference type="ARBA" id="ARBA00022782"/>
    </source>
</evidence>
<evidence type="ECO:0000256" key="7">
    <source>
        <dbReference type="ARBA" id="ARBA00022871"/>
    </source>
</evidence>
<dbReference type="AlphaFoldDB" id="A0AA39L230"/>
<keyword evidence="8 14" id="KW-0175">Coiled coil</keyword>
<dbReference type="InterPro" id="IPR056290">
    <property type="entry name" value="CEPT76/DRC7_peptidase-like_dom"/>
</dbReference>
<evidence type="ECO:0000256" key="1">
    <source>
        <dbReference type="ARBA" id="ARBA00004611"/>
    </source>
</evidence>
<keyword evidence="4" id="KW-0963">Cytoplasm</keyword>
<feature type="coiled-coil region" evidence="14">
    <location>
        <begin position="255"/>
        <end position="286"/>
    </location>
</feature>
<evidence type="ECO:0000256" key="8">
    <source>
        <dbReference type="ARBA" id="ARBA00023054"/>
    </source>
</evidence>
<dbReference type="SUPFAM" id="SSF54001">
    <property type="entry name" value="Cysteine proteinases"/>
    <property type="match status" value="1"/>
</dbReference>
<feature type="domain" description="Dynein regulatory complex subunit 7 MORN" evidence="16">
    <location>
        <begin position="429"/>
        <end position="710"/>
    </location>
</feature>
<keyword evidence="7" id="KW-0744">Spermatogenesis</keyword>
<dbReference type="PANTHER" id="PTHR35249:SF2">
    <property type="entry name" value="DYNEIN REGULATORY COMPLEX SUBUNIT 7"/>
    <property type="match status" value="1"/>
</dbReference>
<evidence type="ECO:0000256" key="3">
    <source>
        <dbReference type="ARBA" id="ARBA00021303"/>
    </source>
</evidence>
<reference evidence="18" key="2">
    <citation type="submission" date="2023-03" db="EMBL/GenBank/DDBJ databases">
        <authorList>
            <person name="Inwood S.N."/>
            <person name="Skelly J.G."/>
            <person name="Guhlin J."/>
            <person name="Harrop T.W.R."/>
            <person name="Goldson S.G."/>
            <person name="Dearden P.K."/>
        </authorList>
    </citation>
    <scope>NUCLEOTIDE SEQUENCE</scope>
    <source>
        <strain evidence="18">Lincoln</strain>
        <tissue evidence="18">Whole body</tissue>
    </source>
</reference>
<dbReference type="Gene3D" id="3.10.620.30">
    <property type="match status" value="1"/>
</dbReference>
<evidence type="ECO:0000256" key="10">
    <source>
        <dbReference type="ARBA" id="ARBA00023212"/>
    </source>
</evidence>
<dbReference type="Proteomes" id="UP001168972">
    <property type="component" value="Unassembled WGS sequence"/>
</dbReference>
<evidence type="ECO:0000256" key="2">
    <source>
        <dbReference type="ARBA" id="ARBA00010738"/>
    </source>
</evidence>
<keyword evidence="9" id="KW-0969">Cilium</keyword>
<evidence type="ECO:0000259" key="15">
    <source>
        <dbReference type="Pfam" id="PF24656"/>
    </source>
</evidence>
<keyword evidence="6" id="KW-0282">Flagellum</keyword>
<dbReference type="GO" id="GO:0030317">
    <property type="term" value="P:flagellated sperm motility"/>
    <property type="evidence" value="ECO:0007669"/>
    <property type="project" value="TreeGrafter"/>
</dbReference>
<keyword evidence="10" id="KW-0206">Cytoskeleton</keyword>
<accession>A0AA39L230</accession>
<proteinExistence type="inferred from homology"/>
<dbReference type="InterPro" id="IPR033551">
    <property type="entry name" value="DRC7/lobo"/>
</dbReference>
<dbReference type="InterPro" id="IPR056292">
    <property type="entry name" value="DRC7_C"/>
</dbReference>
<keyword evidence="19" id="KW-1185">Reference proteome</keyword>
<comment type="similarity">
    <text evidence="2">Belongs to the DRC7 family.</text>
</comment>
<name>A0AA39L230_MICHY</name>
<organism evidence="18 19">
    <name type="scientific">Microctonus hyperodae</name>
    <name type="common">Parasitoid wasp</name>
    <dbReference type="NCBI Taxonomy" id="165561"/>
    <lineage>
        <taxon>Eukaryota</taxon>
        <taxon>Metazoa</taxon>
        <taxon>Ecdysozoa</taxon>
        <taxon>Arthropoda</taxon>
        <taxon>Hexapoda</taxon>
        <taxon>Insecta</taxon>
        <taxon>Pterygota</taxon>
        <taxon>Neoptera</taxon>
        <taxon>Endopterygota</taxon>
        <taxon>Hymenoptera</taxon>
        <taxon>Apocrita</taxon>
        <taxon>Ichneumonoidea</taxon>
        <taxon>Braconidae</taxon>
        <taxon>Euphorinae</taxon>
        <taxon>Microctonus</taxon>
    </lineage>
</organism>
<feature type="domain" description="Dynein regulatory complex subunit 7 C-terminal" evidence="17">
    <location>
        <begin position="757"/>
        <end position="862"/>
    </location>
</feature>
<dbReference type="GO" id="GO:0031514">
    <property type="term" value="C:motile cilium"/>
    <property type="evidence" value="ECO:0007669"/>
    <property type="project" value="TreeGrafter"/>
</dbReference>
<evidence type="ECO:0000256" key="4">
    <source>
        <dbReference type="ARBA" id="ARBA00022490"/>
    </source>
</evidence>
<evidence type="ECO:0000313" key="19">
    <source>
        <dbReference type="Proteomes" id="UP001168972"/>
    </source>
</evidence>
<dbReference type="InterPro" id="IPR038765">
    <property type="entry name" value="Papain-like_cys_pep_sf"/>
</dbReference>
<evidence type="ECO:0000313" key="18">
    <source>
        <dbReference type="EMBL" id="KAK0182200.1"/>
    </source>
</evidence>
<evidence type="ECO:0000256" key="9">
    <source>
        <dbReference type="ARBA" id="ARBA00023069"/>
    </source>
</evidence>
<evidence type="ECO:0000256" key="6">
    <source>
        <dbReference type="ARBA" id="ARBA00022846"/>
    </source>
</evidence>
<dbReference type="GO" id="GO:0007283">
    <property type="term" value="P:spermatogenesis"/>
    <property type="evidence" value="ECO:0007669"/>
    <property type="project" value="UniProtKB-KW"/>
</dbReference>
<keyword evidence="11" id="KW-0966">Cell projection</keyword>
<dbReference type="Pfam" id="PF24656">
    <property type="entry name" value="CEPT76_peptidase"/>
    <property type="match status" value="1"/>
</dbReference>
<evidence type="ECO:0000256" key="13">
    <source>
        <dbReference type="ARBA" id="ARBA00031733"/>
    </source>
</evidence>
<evidence type="ECO:0000259" key="17">
    <source>
        <dbReference type="Pfam" id="PF24671"/>
    </source>
</evidence>
<evidence type="ECO:0000256" key="12">
    <source>
        <dbReference type="ARBA" id="ARBA00031627"/>
    </source>
</evidence>
<dbReference type="PANTHER" id="PTHR35249">
    <property type="entry name" value="DYNEIN REGULATORY COMPLEX SUBUNIT 7"/>
    <property type="match status" value="1"/>
</dbReference>
<dbReference type="InterPro" id="IPR056291">
    <property type="entry name" value="MORN_DRC7"/>
</dbReference>
<comment type="caution">
    <text evidence="18">The sequence shown here is derived from an EMBL/GenBank/DDBJ whole genome shotgun (WGS) entry which is preliminary data.</text>
</comment>
<dbReference type="GO" id="GO:0030154">
    <property type="term" value="P:cell differentiation"/>
    <property type="evidence" value="ECO:0007669"/>
    <property type="project" value="UniProtKB-KW"/>
</dbReference>